<proteinExistence type="predicted"/>
<dbReference type="Proteomes" id="UP000075881">
    <property type="component" value="Unassembled WGS sequence"/>
</dbReference>
<accession>A0A182KHV1</accession>
<reference evidence="2" key="1">
    <citation type="submission" date="2013-03" db="EMBL/GenBank/DDBJ databases">
        <title>The Genome Sequence of Anopheles christyi ACHKN1017.</title>
        <authorList>
            <consortium name="The Broad Institute Genomics Platform"/>
            <person name="Neafsey D.E."/>
            <person name="Besansky N."/>
            <person name="Walker B."/>
            <person name="Young S.K."/>
            <person name="Zeng Q."/>
            <person name="Gargeya S."/>
            <person name="Fitzgerald M."/>
            <person name="Haas B."/>
            <person name="Abouelleil A."/>
            <person name="Allen A.W."/>
            <person name="Alvarado L."/>
            <person name="Arachchi H.M."/>
            <person name="Berlin A.M."/>
            <person name="Chapman S.B."/>
            <person name="Gainer-Dewar J."/>
            <person name="Goldberg J."/>
            <person name="Griggs A."/>
            <person name="Gujja S."/>
            <person name="Hansen M."/>
            <person name="Howarth C."/>
            <person name="Imamovic A."/>
            <person name="Ireland A."/>
            <person name="Larimer J."/>
            <person name="McCowan C."/>
            <person name="Murphy C."/>
            <person name="Pearson M."/>
            <person name="Poon T.W."/>
            <person name="Priest M."/>
            <person name="Roberts A."/>
            <person name="Saif S."/>
            <person name="Shea T."/>
            <person name="Sisk P."/>
            <person name="Sykes S."/>
            <person name="Wortman J."/>
            <person name="Nusbaum C."/>
            <person name="Birren B."/>
        </authorList>
    </citation>
    <scope>NUCLEOTIDE SEQUENCE [LARGE SCALE GENOMIC DNA]</scope>
    <source>
        <strain evidence="2">ACHKN1017</strain>
    </source>
</reference>
<name>A0A182KHV1_9DIPT</name>
<evidence type="ECO:0000313" key="2">
    <source>
        <dbReference type="Proteomes" id="UP000075881"/>
    </source>
</evidence>
<organism evidence="1 2">
    <name type="scientific">Anopheles christyi</name>
    <dbReference type="NCBI Taxonomy" id="43041"/>
    <lineage>
        <taxon>Eukaryota</taxon>
        <taxon>Metazoa</taxon>
        <taxon>Ecdysozoa</taxon>
        <taxon>Arthropoda</taxon>
        <taxon>Hexapoda</taxon>
        <taxon>Insecta</taxon>
        <taxon>Pterygota</taxon>
        <taxon>Neoptera</taxon>
        <taxon>Endopterygota</taxon>
        <taxon>Diptera</taxon>
        <taxon>Nematocera</taxon>
        <taxon>Culicoidea</taxon>
        <taxon>Culicidae</taxon>
        <taxon>Anophelinae</taxon>
        <taxon>Anopheles</taxon>
    </lineage>
</organism>
<evidence type="ECO:0000313" key="1">
    <source>
        <dbReference type="EnsemblMetazoa" id="ACHR014059-PB"/>
    </source>
</evidence>
<dbReference type="EnsemblMetazoa" id="ACHR014059-RB">
    <property type="protein sequence ID" value="ACHR014059-PB"/>
    <property type="gene ID" value="ACHR014059"/>
</dbReference>
<reference evidence="1" key="2">
    <citation type="submission" date="2020-05" db="UniProtKB">
        <authorList>
            <consortium name="EnsemblMetazoa"/>
        </authorList>
    </citation>
    <scope>IDENTIFICATION</scope>
    <source>
        <strain evidence="1">ACHKN1017</strain>
    </source>
</reference>
<dbReference type="AlphaFoldDB" id="A0A182KHV1"/>
<keyword evidence="2" id="KW-1185">Reference proteome</keyword>
<sequence>MLYDTAQAVTVRCDDNVLALLQLGNDNVVPVRQCTRDRQLQRFGHRELVRFRVVLVSLVLDDGIIVSMVRFHVWRWDIEAATPDQHLFFTVLGGRFGFVQAGQTTVVALVQAPGLLDRDSRLARFLQDRIERDLGTG</sequence>
<dbReference type="VEuPathDB" id="VectorBase:ACHR014059"/>
<protein>
    <submittedName>
        <fullName evidence="1">Uncharacterized protein</fullName>
    </submittedName>
</protein>